<gene>
    <name evidence="1" type="ORF">CCS41_13835</name>
</gene>
<name>A0A2U8I8H7_9GAMM</name>
<dbReference type="KEGG" id="fsm:CCS41_13835"/>
<dbReference type="RefSeq" id="WP_119797818.1">
    <property type="nucleotide sequence ID" value="NZ_CP021660.1"/>
</dbReference>
<accession>A0A2U8I8H7</accession>
<evidence type="ECO:0000313" key="1">
    <source>
        <dbReference type="EMBL" id="AWK15506.1"/>
    </source>
</evidence>
<sequence>MGLDGNPTYKTLTERNSEMVIAIPPRSTAVASNTTGQPTQRDQHLEMIQNKGRLAWQTALNYGQRALVETMMGCYKNGVLQKADWTSSSGSRIGCTEDGSIDRCCRS</sequence>
<evidence type="ECO:0000313" key="2">
    <source>
        <dbReference type="Proteomes" id="UP000261875"/>
    </source>
</evidence>
<dbReference type="Proteomes" id="UP000261875">
    <property type="component" value="Plasmid p5D_Fsymbiotica-1"/>
</dbReference>
<proteinExistence type="predicted"/>
<protein>
    <submittedName>
        <fullName evidence="1">Uncharacterized protein</fullName>
    </submittedName>
</protein>
<dbReference type="OrthoDB" id="8451553at2"/>
<dbReference type="AlphaFoldDB" id="A0A2U8I8H7"/>
<keyword evidence="2" id="KW-1185">Reference proteome</keyword>
<organism evidence="1 2">
    <name type="scientific">Candidatus Fukatsuia symbiotica</name>
    <dbReference type="NCBI Taxonomy" id="1878942"/>
    <lineage>
        <taxon>Bacteria</taxon>
        <taxon>Pseudomonadati</taxon>
        <taxon>Pseudomonadota</taxon>
        <taxon>Gammaproteobacteria</taxon>
        <taxon>Enterobacterales</taxon>
        <taxon>Yersiniaceae</taxon>
        <taxon>Candidatus Fukatsuia</taxon>
    </lineage>
</organism>
<reference evidence="1 2" key="1">
    <citation type="submission" date="2017-05" db="EMBL/GenBank/DDBJ databases">
        <title>Genome sequence of Candidatus Fukatsuia symbiotica and Candidatus Hamiltonella defensa from Acyrthosiphon pisum strain 5D.</title>
        <authorList>
            <person name="Patel V.A."/>
            <person name="Chevignon G."/>
            <person name="Russell J.A."/>
            <person name="Oliver K.M."/>
        </authorList>
    </citation>
    <scope>NUCLEOTIDE SEQUENCE [LARGE SCALE GENOMIC DNA]</scope>
    <source>
        <strain evidence="1 2">5D</strain>
        <plasmid evidence="2">p5d_fsymbiotica-1</plasmid>
    </source>
</reference>
<keyword evidence="1" id="KW-0614">Plasmid</keyword>
<dbReference type="EMBL" id="CP021660">
    <property type="protein sequence ID" value="AWK15506.1"/>
    <property type="molecule type" value="Genomic_DNA"/>
</dbReference>
<geneLocation type="plasmid" evidence="2">
    <name>p5d_fsymbiotica-1</name>
</geneLocation>